<protein>
    <submittedName>
        <fullName evidence="2">Helix-turn-helix domain-containing protein</fullName>
    </submittedName>
</protein>
<gene>
    <name evidence="2" type="ORF">E1956_21685</name>
</gene>
<dbReference type="Proteomes" id="UP000295727">
    <property type="component" value="Chromosome 2"/>
</dbReference>
<evidence type="ECO:0000259" key="1">
    <source>
        <dbReference type="Pfam" id="PF12728"/>
    </source>
</evidence>
<reference evidence="2 3" key="1">
    <citation type="submission" date="2019-03" db="EMBL/GenBank/DDBJ databases">
        <title>Paraburkholderia sp. 7MH5, isolated from subtropical forest soil.</title>
        <authorList>
            <person name="Gao Z.-H."/>
            <person name="Qiu L.-H."/>
        </authorList>
    </citation>
    <scope>NUCLEOTIDE SEQUENCE [LARGE SCALE GENOMIC DNA]</scope>
    <source>
        <strain evidence="2 3">7MH5</strain>
    </source>
</reference>
<feature type="domain" description="Helix-turn-helix" evidence="1">
    <location>
        <begin position="83"/>
        <end position="128"/>
    </location>
</feature>
<dbReference type="GO" id="GO:0003677">
    <property type="term" value="F:DNA binding"/>
    <property type="evidence" value="ECO:0007669"/>
    <property type="project" value="InterPro"/>
</dbReference>
<accession>A0A4P7CWI6</accession>
<dbReference type="InterPro" id="IPR010093">
    <property type="entry name" value="SinI_DNA-bd"/>
</dbReference>
<proteinExistence type="predicted"/>
<dbReference type="AlphaFoldDB" id="A0A4P7CWI6"/>
<keyword evidence="3" id="KW-1185">Reference proteome</keyword>
<evidence type="ECO:0000313" key="3">
    <source>
        <dbReference type="Proteomes" id="UP000295727"/>
    </source>
</evidence>
<organism evidence="2 3">
    <name type="scientific">Paraburkholderia pallida</name>
    <dbReference type="NCBI Taxonomy" id="2547399"/>
    <lineage>
        <taxon>Bacteria</taxon>
        <taxon>Pseudomonadati</taxon>
        <taxon>Pseudomonadota</taxon>
        <taxon>Betaproteobacteria</taxon>
        <taxon>Burkholderiales</taxon>
        <taxon>Burkholderiaceae</taxon>
        <taxon>Paraburkholderia</taxon>
    </lineage>
</organism>
<dbReference type="NCBIfam" id="TIGR01764">
    <property type="entry name" value="excise"/>
    <property type="match status" value="1"/>
</dbReference>
<sequence>MNTTMHPTPLPSEQEAELARASGRDLSVVLSSRAETQQFDFKDDRGETRTVTLPTSFVRLMVEALAEIGQGNAVSLIPIHAELTSQEAADVLNVSRPYLIQLLDKGEIPYRKVNTHRRIRYDDVLAYKHRVDADRRAALDELSALHQEMGLE</sequence>
<dbReference type="InterPro" id="IPR041657">
    <property type="entry name" value="HTH_17"/>
</dbReference>
<dbReference type="OrthoDB" id="26212at2"/>
<dbReference type="EMBL" id="CP038149">
    <property type="protein sequence ID" value="QBQ99757.1"/>
    <property type="molecule type" value="Genomic_DNA"/>
</dbReference>
<dbReference type="Pfam" id="PF12728">
    <property type="entry name" value="HTH_17"/>
    <property type="match status" value="1"/>
</dbReference>
<name>A0A4P7CWI6_9BURK</name>
<dbReference type="KEGG" id="ppai:E1956_21685"/>
<evidence type="ECO:0000313" key="2">
    <source>
        <dbReference type="EMBL" id="QBQ99757.1"/>
    </source>
</evidence>
<dbReference type="RefSeq" id="WP_134752789.1">
    <property type="nucleotide sequence ID" value="NZ_CP038149.1"/>
</dbReference>